<keyword evidence="5 11" id="KW-0812">Transmembrane</keyword>
<feature type="domain" description="Cytochrome c-type biogenesis protein CcmF C-terminal" evidence="13">
    <location>
        <begin position="317"/>
        <end position="639"/>
    </location>
</feature>
<comment type="subcellular location">
    <subcellularLocation>
        <location evidence="1">Cell inner membrane</location>
        <topology evidence="1">Multi-pass membrane protein</topology>
    </subcellularLocation>
</comment>
<dbReference type="PANTHER" id="PTHR43653:SF1">
    <property type="entry name" value="CYTOCHROME C-TYPE BIOGENESIS PROTEIN CCMF"/>
    <property type="match status" value="1"/>
</dbReference>
<dbReference type="InterPro" id="IPR003567">
    <property type="entry name" value="Cyt_c_biogenesis"/>
</dbReference>
<feature type="transmembrane region" description="Helical" evidence="11">
    <location>
        <begin position="208"/>
        <end position="228"/>
    </location>
</feature>
<dbReference type="EMBL" id="CP015079">
    <property type="protein sequence ID" value="ANH39249.1"/>
    <property type="molecule type" value="Genomic_DNA"/>
</dbReference>
<feature type="transmembrane region" description="Helical" evidence="11">
    <location>
        <begin position="311"/>
        <end position="329"/>
    </location>
</feature>
<name>A0A1A9GLT3_9ACTN</name>
<evidence type="ECO:0000259" key="13">
    <source>
        <dbReference type="Pfam" id="PF16327"/>
    </source>
</evidence>
<dbReference type="Proteomes" id="UP000077868">
    <property type="component" value="Chromosome"/>
</dbReference>
<dbReference type="InterPro" id="IPR002541">
    <property type="entry name" value="Cyt_c_assembly"/>
</dbReference>
<proteinExistence type="inferred from homology"/>
<evidence type="ECO:0000259" key="12">
    <source>
        <dbReference type="Pfam" id="PF01578"/>
    </source>
</evidence>
<feature type="transmembrane region" description="Helical" evidence="11">
    <location>
        <begin position="350"/>
        <end position="373"/>
    </location>
</feature>
<feature type="transmembrane region" description="Helical" evidence="11">
    <location>
        <begin position="495"/>
        <end position="517"/>
    </location>
</feature>
<feature type="transmembrane region" description="Helical" evidence="11">
    <location>
        <begin position="122"/>
        <end position="141"/>
    </location>
</feature>
<sequence length="673" mass="71820">MISTLGPMFLAAGFGMSLVATGLWAASSRRPHLRAAARLLTWASLVASVGVVVLMEWALVTHDFSVRYVAENSALEVPTYYRVISLWAALEGSLFLWLLVLAVFAVVMMYRVPARARDLHPAAMATLMSVAVFFFGLALVAENAFARMSPVPENGPGPNPLLQDHPLMGIHPPLLYVGYVGLTVPFAYAVAALVTGETGREWLAATRVWLLLAWASLTAGILLGAWWSYEVLGWGGYWAWDPVENASILPWFTATALIHSVMVQQRRSILRAWNLSLAASTFLLVLIGTFITRSGVIASVHAFTQSPLGPVLLGYIVFVLLAMTGLFVWRANRLGAVERIESMASREAGFLVNNVLFVALAVTVLFGTTFPLLVEALNGDRVSVGAPYFNRMAVPLALLLVLLMGVGPMLPWGRDAETADFSRLRLPLVIGLGVVAGLGLSGLPHPLTLVTFGVAAFALSAVVAELARGVRAAKRDTDAWLGAAGRAVTGNRRRYGGLLTHAGVVVVAVAIAGSSSYSVSEERSLDVGESVEVGGYTVTLAGVDRERTSRFMQVAARTELTRDGADLGTWEPMLRFYPTMSEAIGRPSVRTGVTEDVYLTVSAVSADASGAVVRATVTPMVLWLWVGGGVMVGGALLAMWPGRRRAGRNGAPVPLASTDSGGLPDHSWAGEVR</sequence>
<evidence type="ECO:0000313" key="14">
    <source>
        <dbReference type="EMBL" id="ANH39249.1"/>
    </source>
</evidence>
<gene>
    <name evidence="14" type="primary">ccmF</name>
    <name evidence="14" type="ORF">I601_2833</name>
</gene>
<feature type="region of interest" description="Disordered" evidence="10">
    <location>
        <begin position="650"/>
        <end position="673"/>
    </location>
</feature>
<keyword evidence="6" id="KW-0201">Cytochrome c-type biogenesis</keyword>
<evidence type="ECO:0000256" key="8">
    <source>
        <dbReference type="ARBA" id="ARBA00023136"/>
    </source>
</evidence>
<reference evidence="14 15" key="1">
    <citation type="submission" date="2016-03" db="EMBL/GenBank/DDBJ databases">
        <title>Complete genome sequence of a soil Actinobacterium, Nocardioides dokdonensis FR1436.</title>
        <authorList>
            <person name="Kwon S.-K."/>
            <person name="Kim K."/>
            <person name="Kim J.F."/>
        </authorList>
    </citation>
    <scope>NUCLEOTIDE SEQUENCE [LARGE SCALE GENOMIC DNA]</scope>
    <source>
        <strain evidence="14 15">FR1436</strain>
    </source>
</reference>
<comment type="function">
    <text evidence="9">Required for the biogenesis of c-type cytochromes. Possible subunit of a heme lyase.</text>
</comment>
<organism evidence="14 15">
    <name type="scientific">Nocardioides dokdonensis FR1436</name>
    <dbReference type="NCBI Taxonomy" id="1300347"/>
    <lineage>
        <taxon>Bacteria</taxon>
        <taxon>Bacillati</taxon>
        <taxon>Actinomycetota</taxon>
        <taxon>Actinomycetes</taxon>
        <taxon>Propionibacteriales</taxon>
        <taxon>Nocardioidaceae</taxon>
        <taxon>Nocardioides</taxon>
    </lineage>
</organism>
<feature type="transmembrane region" description="Helical" evidence="11">
    <location>
        <begin position="449"/>
        <end position="467"/>
    </location>
</feature>
<dbReference type="PRINTS" id="PR01411">
    <property type="entry name" value="CCMFBIOGNSIS"/>
</dbReference>
<dbReference type="Pfam" id="PF01578">
    <property type="entry name" value="Cytochrom_C_asm"/>
    <property type="match status" value="1"/>
</dbReference>
<evidence type="ECO:0000256" key="4">
    <source>
        <dbReference type="ARBA" id="ARBA00022519"/>
    </source>
</evidence>
<keyword evidence="7 11" id="KW-1133">Transmembrane helix</keyword>
<evidence type="ECO:0000313" key="15">
    <source>
        <dbReference type="Proteomes" id="UP000077868"/>
    </source>
</evidence>
<feature type="transmembrane region" description="Helical" evidence="11">
    <location>
        <begin position="248"/>
        <end position="265"/>
    </location>
</feature>
<feature type="transmembrane region" description="Helical" evidence="11">
    <location>
        <begin position="393"/>
        <end position="412"/>
    </location>
</feature>
<dbReference type="InterPro" id="IPR032523">
    <property type="entry name" value="CcmF_C"/>
</dbReference>
<evidence type="ECO:0000256" key="7">
    <source>
        <dbReference type="ARBA" id="ARBA00022989"/>
    </source>
</evidence>
<evidence type="ECO:0000256" key="3">
    <source>
        <dbReference type="ARBA" id="ARBA00022475"/>
    </source>
</evidence>
<dbReference type="GO" id="GO:0015232">
    <property type="term" value="F:heme transmembrane transporter activity"/>
    <property type="evidence" value="ECO:0007669"/>
    <property type="project" value="InterPro"/>
</dbReference>
<feature type="transmembrane region" description="Helical" evidence="11">
    <location>
        <begin position="622"/>
        <end position="640"/>
    </location>
</feature>
<accession>A0A1A9GLT3</accession>
<feature type="transmembrane region" description="Helical" evidence="11">
    <location>
        <begin position="174"/>
        <end position="196"/>
    </location>
</feature>
<keyword evidence="8 11" id="KW-0472">Membrane</keyword>
<dbReference type="PANTHER" id="PTHR43653">
    <property type="entry name" value="CYTOCHROME C ASSEMBLY PROTEIN-RELATED"/>
    <property type="match status" value="1"/>
</dbReference>
<dbReference type="Pfam" id="PF16327">
    <property type="entry name" value="CcmF_C"/>
    <property type="match status" value="1"/>
</dbReference>
<feature type="transmembrane region" description="Helical" evidence="11">
    <location>
        <begin position="39"/>
        <end position="60"/>
    </location>
</feature>
<keyword evidence="4" id="KW-0997">Cell inner membrane</keyword>
<dbReference type="PATRIC" id="fig|1300347.3.peg.2831"/>
<dbReference type="GO" id="GO:0017004">
    <property type="term" value="P:cytochrome complex assembly"/>
    <property type="evidence" value="ECO:0007669"/>
    <property type="project" value="UniProtKB-KW"/>
</dbReference>
<evidence type="ECO:0000256" key="9">
    <source>
        <dbReference type="ARBA" id="ARBA00037230"/>
    </source>
</evidence>
<evidence type="ECO:0000256" key="11">
    <source>
        <dbReference type="SAM" id="Phobius"/>
    </source>
</evidence>
<evidence type="ECO:0000256" key="10">
    <source>
        <dbReference type="SAM" id="MobiDB-lite"/>
    </source>
</evidence>
<dbReference type="GO" id="GO:0005886">
    <property type="term" value="C:plasma membrane"/>
    <property type="evidence" value="ECO:0007669"/>
    <property type="project" value="UniProtKB-SubCell"/>
</dbReference>
<dbReference type="KEGG" id="ndk:I601_2833"/>
<dbReference type="PRINTS" id="PR01410">
    <property type="entry name" value="CCBIOGENESIS"/>
</dbReference>
<dbReference type="GO" id="GO:0020037">
    <property type="term" value="F:heme binding"/>
    <property type="evidence" value="ECO:0007669"/>
    <property type="project" value="InterPro"/>
</dbReference>
<comment type="similarity">
    <text evidence="2">Belongs to the CcmF/CycK/Ccl1/NrfE/CcsA family.</text>
</comment>
<feature type="transmembrane region" description="Helical" evidence="11">
    <location>
        <begin position="80"/>
        <end position="110"/>
    </location>
</feature>
<evidence type="ECO:0000256" key="2">
    <source>
        <dbReference type="ARBA" id="ARBA00009186"/>
    </source>
</evidence>
<dbReference type="STRING" id="1300347.I601_2833"/>
<dbReference type="AlphaFoldDB" id="A0A1A9GLT3"/>
<evidence type="ECO:0000256" key="5">
    <source>
        <dbReference type="ARBA" id="ARBA00022692"/>
    </source>
</evidence>
<feature type="transmembrane region" description="Helical" evidence="11">
    <location>
        <begin position="6"/>
        <end position="27"/>
    </location>
</feature>
<protein>
    <submittedName>
        <fullName evidence="14">Cytochrome c-type biogenesis protein CcmF</fullName>
    </submittedName>
</protein>
<evidence type="ECO:0000256" key="1">
    <source>
        <dbReference type="ARBA" id="ARBA00004429"/>
    </source>
</evidence>
<feature type="domain" description="Cytochrome c assembly protein" evidence="12">
    <location>
        <begin position="87"/>
        <end position="294"/>
    </location>
</feature>
<keyword evidence="3" id="KW-1003">Cell membrane</keyword>
<feature type="transmembrane region" description="Helical" evidence="11">
    <location>
        <begin position="424"/>
        <end position="443"/>
    </location>
</feature>
<evidence type="ECO:0000256" key="6">
    <source>
        <dbReference type="ARBA" id="ARBA00022748"/>
    </source>
</evidence>
<feature type="transmembrane region" description="Helical" evidence="11">
    <location>
        <begin position="272"/>
        <end position="291"/>
    </location>
</feature>
<keyword evidence="15" id="KW-1185">Reference proteome</keyword>
<dbReference type="InterPro" id="IPR003568">
    <property type="entry name" value="Cyt_c_biogenesis_CcmF"/>
</dbReference>